<reference evidence="2" key="1">
    <citation type="submission" date="2020-11" db="EMBL/GenBank/DDBJ databases">
        <authorList>
            <consortium name="DOE Joint Genome Institute"/>
            <person name="Ahrendt S."/>
            <person name="Riley R."/>
            <person name="Andreopoulos W."/>
            <person name="Labutti K."/>
            <person name="Pangilinan J."/>
            <person name="Ruiz-Duenas F.J."/>
            <person name="Barrasa J.M."/>
            <person name="Sanchez-Garcia M."/>
            <person name="Camarero S."/>
            <person name="Miyauchi S."/>
            <person name="Serrano A."/>
            <person name="Linde D."/>
            <person name="Babiker R."/>
            <person name="Drula E."/>
            <person name="Ayuso-Fernandez I."/>
            <person name="Pacheco R."/>
            <person name="Padilla G."/>
            <person name="Ferreira P."/>
            <person name="Barriuso J."/>
            <person name="Kellner H."/>
            <person name="Castanera R."/>
            <person name="Alfaro M."/>
            <person name="Ramirez L."/>
            <person name="Pisabarro A.G."/>
            <person name="Kuo A."/>
            <person name="Tritt A."/>
            <person name="Lipzen A."/>
            <person name="He G."/>
            <person name="Yan M."/>
            <person name="Ng V."/>
            <person name="Cullen D."/>
            <person name="Martin F."/>
            <person name="Rosso M.-N."/>
            <person name="Henrissat B."/>
            <person name="Hibbett D."/>
            <person name="Martinez A.T."/>
            <person name="Grigoriev I.V."/>
        </authorList>
    </citation>
    <scope>NUCLEOTIDE SEQUENCE</scope>
    <source>
        <strain evidence="2">CBS 506.95</strain>
    </source>
</reference>
<protein>
    <recommendedName>
        <fullName evidence="4">Homeobox domain-containing protein</fullName>
    </recommendedName>
</protein>
<organism evidence="2 3">
    <name type="scientific">Crepidotus variabilis</name>
    <dbReference type="NCBI Taxonomy" id="179855"/>
    <lineage>
        <taxon>Eukaryota</taxon>
        <taxon>Fungi</taxon>
        <taxon>Dikarya</taxon>
        <taxon>Basidiomycota</taxon>
        <taxon>Agaricomycotina</taxon>
        <taxon>Agaricomycetes</taxon>
        <taxon>Agaricomycetidae</taxon>
        <taxon>Agaricales</taxon>
        <taxon>Agaricineae</taxon>
        <taxon>Crepidotaceae</taxon>
        <taxon>Crepidotus</taxon>
    </lineage>
</organism>
<evidence type="ECO:0000256" key="1">
    <source>
        <dbReference type="SAM" id="MobiDB-lite"/>
    </source>
</evidence>
<feature type="compositionally biased region" description="Low complexity" evidence="1">
    <location>
        <begin position="172"/>
        <end position="193"/>
    </location>
</feature>
<comment type="caution">
    <text evidence="2">The sequence shown here is derived from an EMBL/GenBank/DDBJ whole genome shotgun (WGS) entry which is preliminary data.</text>
</comment>
<feature type="compositionally biased region" description="Basic and acidic residues" evidence="1">
    <location>
        <begin position="8"/>
        <end position="18"/>
    </location>
</feature>
<gene>
    <name evidence="2" type="ORF">CPB83DRAFT_893397</name>
</gene>
<dbReference type="OrthoDB" id="3257151at2759"/>
<keyword evidence="3" id="KW-1185">Reference proteome</keyword>
<evidence type="ECO:0008006" key="4">
    <source>
        <dbReference type="Google" id="ProtNLM"/>
    </source>
</evidence>
<feature type="region of interest" description="Disordered" evidence="1">
    <location>
        <begin position="170"/>
        <end position="209"/>
    </location>
</feature>
<feature type="compositionally biased region" description="Pro residues" evidence="1">
    <location>
        <begin position="194"/>
        <end position="208"/>
    </location>
</feature>
<name>A0A9P6JR67_9AGAR</name>
<evidence type="ECO:0000313" key="3">
    <source>
        <dbReference type="Proteomes" id="UP000807306"/>
    </source>
</evidence>
<feature type="region of interest" description="Disordered" evidence="1">
    <location>
        <begin position="1"/>
        <end position="24"/>
    </location>
</feature>
<accession>A0A9P6JR67</accession>
<dbReference type="EMBL" id="MU157845">
    <property type="protein sequence ID" value="KAF9529593.1"/>
    <property type="molecule type" value="Genomic_DNA"/>
</dbReference>
<evidence type="ECO:0000313" key="2">
    <source>
        <dbReference type="EMBL" id="KAF9529593.1"/>
    </source>
</evidence>
<sequence>MAPRKTQIKKEELEKQISDNDNATSTEFQPIHAVHFLELNKIWNADLRIPSAGSRRAWAAARNLNPNNVHAWWYRRRTVAKKLRIKIPHDSYELEVGIPPEIPPPEPAVEEDIAILDTKSEVTNALASEFSSPLDRSSEPPSSCVSESRVLFIDENPLFEALASEMGAYMRSSSPSCPSPAPGSSSRTSSPLPSSSPPPESPIQPAVPPANLLFSPDDMIICDDLHPGHCMEDVLGAGPPCCSAGYMHFNLLSTNIVLLSGFPHKTSRSKRRFDYSWYRARSFSGGLANPP</sequence>
<dbReference type="AlphaFoldDB" id="A0A9P6JR67"/>
<proteinExistence type="predicted"/>
<dbReference type="Proteomes" id="UP000807306">
    <property type="component" value="Unassembled WGS sequence"/>
</dbReference>